<evidence type="ECO:0000256" key="3">
    <source>
        <dbReference type="SAM" id="MobiDB-lite"/>
    </source>
</evidence>
<dbReference type="SUPFAM" id="SSF101233">
    <property type="entry name" value="PWI domain"/>
    <property type="match status" value="1"/>
</dbReference>
<dbReference type="Gene3D" id="3.30.70.330">
    <property type="match status" value="1"/>
</dbReference>
<keyword evidence="1" id="KW-0507">mRNA processing</keyword>
<feature type="compositionally biased region" description="Polar residues" evidence="3">
    <location>
        <begin position="258"/>
        <end position="279"/>
    </location>
</feature>
<dbReference type="InterPro" id="IPR000504">
    <property type="entry name" value="RRM_dom"/>
</dbReference>
<dbReference type="AlphaFoldDB" id="A0A2H6KFJ2"/>
<protein>
    <submittedName>
        <fullName evidence="6">PWI domain-containing protein</fullName>
    </submittedName>
</protein>
<gene>
    <name evidence="6" type="ORF">BOVATA_032500</name>
</gene>
<dbReference type="InterPro" id="IPR035979">
    <property type="entry name" value="RBD_domain_sf"/>
</dbReference>
<dbReference type="OrthoDB" id="6275295at2759"/>
<keyword evidence="7" id="KW-1185">Reference proteome</keyword>
<proteinExistence type="predicted"/>
<dbReference type="SMART" id="SM00360">
    <property type="entry name" value="RRM"/>
    <property type="match status" value="1"/>
</dbReference>
<dbReference type="Pfam" id="PF00076">
    <property type="entry name" value="RRM_1"/>
    <property type="match status" value="1"/>
</dbReference>
<dbReference type="Proteomes" id="UP000236319">
    <property type="component" value="Unassembled WGS sequence"/>
</dbReference>
<feature type="domain" description="RRM" evidence="4">
    <location>
        <begin position="100"/>
        <end position="178"/>
    </location>
</feature>
<evidence type="ECO:0000259" key="4">
    <source>
        <dbReference type="PROSITE" id="PS50102"/>
    </source>
</evidence>
<evidence type="ECO:0000256" key="2">
    <source>
        <dbReference type="PROSITE-ProRule" id="PRU00176"/>
    </source>
</evidence>
<accession>A0A2H6KFJ2</accession>
<feature type="region of interest" description="Disordered" evidence="3">
    <location>
        <begin position="1"/>
        <end position="21"/>
    </location>
</feature>
<reference evidence="6 7" key="1">
    <citation type="journal article" date="2017" name="BMC Genomics">
        <title>Whole-genome assembly of Babesia ovata and comparative genomics between closely related pathogens.</title>
        <authorList>
            <person name="Yamagishi J."/>
            <person name="Asada M."/>
            <person name="Hakimi H."/>
            <person name="Tanaka T.Q."/>
            <person name="Sugimoto C."/>
            <person name="Kawazu S."/>
        </authorList>
    </citation>
    <scope>NUCLEOTIDE SEQUENCE [LARGE SCALE GENOMIC DNA]</scope>
    <source>
        <strain evidence="6 7">Miyake</strain>
    </source>
</reference>
<feature type="domain" description="PWI" evidence="5">
    <location>
        <begin position="440"/>
        <end position="537"/>
    </location>
</feature>
<dbReference type="VEuPathDB" id="PiroplasmaDB:BOVATA_032500"/>
<dbReference type="Gene3D" id="1.20.1390.10">
    <property type="entry name" value="PWI domain"/>
    <property type="match status" value="1"/>
</dbReference>
<evidence type="ECO:0000313" key="7">
    <source>
        <dbReference type="Proteomes" id="UP000236319"/>
    </source>
</evidence>
<dbReference type="EMBL" id="BDSA01000003">
    <property type="protein sequence ID" value="GBE61757.1"/>
    <property type="molecule type" value="Genomic_DNA"/>
</dbReference>
<feature type="compositionally biased region" description="Basic and acidic residues" evidence="3">
    <location>
        <begin position="343"/>
        <end position="368"/>
    </location>
</feature>
<dbReference type="GO" id="GO:0003723">
    <property type="term" value="F:RNA binding"/>
    <property type="evidence" value="ECO:0007669"/>
    <property type="project" value="UniProtKB-UniRule"/>
</dbReference>
<dbReference type="PANTHER" id="PTHR18806:SF4">
    <property type="entry name" value="RNA-BINDING PROTEIN 25"/>
    <property type="match status" value="1"/>
</dbReference>
<feature type="region of interest" description="Disordered" evidence="3">
    <location>
        <begin position="252"/>
        <end position="300"/>
    </location>
</feature>
<dbReference type="PROSITE" id="PS51025">
    <property type="entry name" value="PWI"/>
    <property type="match status" value="1"/>
</dbReference>
<dbReference type="CDD" id="cd12446">
    <property type="entry name" value="RRM_RBM25"/>
    <property type="match status" value="1"/>
</dbReference>
<keyword evidence="2" id="KW-0694">RNA-binding</keyword>
<dbReference type="PROSITE" id="PS50102">
    <property type="entry name" value="RRM"/>
    <property type="match status" value="1"/>
</dbReference>
<dbReference type="InterPro" id="IPR034268">
    <property type="entry name" value="RBM25_RRM"/>
</dbReference>
<dbReference type="Pfam" id="PF01480">
    <property type="entry name" value="PWI"/>
    <property type="match status" value="1"/>
</dbReference>
<sequence length="537" mass="60098">MSAPDMNAPFQPAYGAPPHPYPPQIPGPGMMMPPCPPPPVMEVSEAAYPAPPAVIAKGPSAPTAPVGYSSNLVPGLIDTLMMPATVTIPVQDPEPPPMVNVVYVGGLHSGTSSDFVINIMQKCGKLINFKRHADPSSGLLANFALCEFESPRGAYYALECLANLPFGDGQVKVSCNDKVRGLVEEWVSEQLYSLRDEHPDMSDDELREIFKAPEAELRRSFENLIKYEVRDLQNGGPSAQSSRSDVVRAFRRTESRSDSANTVKNSDAANESQNLTSREYTIHPKESARRSKYKSRQREKDDIFRSEEREWIMEEASLLRKLQRIGTVRRSTRERLVKEDLEGFARSTSSRERERERQMDLEDAREEASELSSSDARCTIPLTATVAQQPPAEPPKHALPTVFGNAADDDEPIFNRNHRPMIQLGLPDAEIWARVPKSETEVFEYPLDWDRILSDGSLFSSIEPWMRGCVSELMGDDESVVGEVMEFLAGRLVERPAPTELLSDVEQFMDDESRGFVMELWRRLIHHQLRLGEPSAS</sequence>
<dbReference type="GeneID" id="39875527"/>
<evidence type="ECO:0000256" key="1">
    <source>
        <dbReference type="ARBA" id="ARBA00022664"/>
    </source>
</evidence>
<dbReference type="InterPro" id="IPR052768">
    <property type="entry name" value="RBM25"/>
</dbReference>
<feature type="region of interest" description="Disordered" evidence="3">
    <location>
        <begin position="343"/>
        <end position="374"/>
    </location>
</feature>
<dbReference type="GO" id="GO:0006397">
    <property type="term" value="P:mRNA processing"/>
    <property type="evidence" value="ECO:0007669"/>
    <property type="project" value="UniProtKB-KW"/>
</dbReference>
<evidence type="ECO:0000259" key="5">
    <source>
        <dbReference type="PROSITE" id="PS51025"/>
    </source>
</evidence>
<feature type="compositionally biased region" description="Basic and acidic residues" evidence="3">
    <location>
        <begin position="280"/>
        <end position="289"/>
    </location>
</feature>
<organism evidence="6 7">
    <name type="scientific">Babesia ovata</name>
    <dbReference type="NCBI Taxonomy" id="189622"/>
    <lineage>
        <taxon>Eukaryota</taxon>
        <taxon>Sar</taxon>
        <taxon>Alveolata</taxon>
        <taxon>Apicomplexa</taxon>
        <taxon>Aconoidasida</taxon>
        <taxon>Piroplasmida</taxon>
        <taxon>Babesiidae</taxon>
        <taxon>Babesia</taxon>
    </lineage>
</organism>
<dbReference type="InterPro" id="IPR002483">
    <property type="entry name" value="PWI_dom"/>
</dbReference>
<name>A0A2H6KFJ2_9APIC</name>
<dbReference type="InterPro" id="IPR012677">
    <property type="entry name" value="Nucleotide-bd_a/b_plait_sf"/>
</dbReference>
<dbReference type="RefSeq" id="XP_028868000.1">
    <property type="nucleotide sequence ID" value="XM_029012167.1"/>
</dbReference>
<dbReference type="InterPro" id="IPR036483">
    <property type="entry name" value="PWI_dom_sf"/>
</dbReference>
<comment type="caution">
    <text evidence="6">The sequence shown here is derived from an EMBL/GenBank/DDBJ whole genome shotgun (WGS) entry which is preliminary data.</text>
</comment>
<evidence type="ECO:0000313" key="6">
    <source>
        <dbReference type="EMBL" id="GBE61757.1"/>
    </source>
</evidence>
<dbReference type="SUPFAM" id="SSF54928">
    <property type="entry name" value="RNA-binding domain, RBD"/>
    <property type="match status" value="1"/>
</dbReference>
<dbReference type="PANTHER" id="PTHR18806">
    <property type="entry name" value="RBM25 PROTEIN"/>
    <property type="match status" value="1"/>
</dbReference>